<evidence type="ECO:0000313" key="1">
    <source>
        <dbReference type="EMBL" id="WAJ30083.1"/>
    </source>
</evidence>
<sequence>MSGPAPLRLGIDGGGTNCRARLTDGEGRVLGEGRAGPATLRLGADRSFAALIEASMAALVAAGLDPVADARRVAACAALAGFSRSEAREALAAKPHPFGRLRLAPDIEAACIGAHAGADGGIVVVGTGSCAFARVGSRHIRFGGWGLPASDEGSGSFLGLRAVEAAFRCLDGRLPPSAFFEAIFAAVPAEPAALVAWVDEAGATELASLAPLVASAADAGDPAAAAIMNEAARAVDGLAQALVAAGVPRVALVGGLADVMLPRLRTPLVAPLGDPLDGALILARGP</sequence>
<protein>
    <submittedName>
        <fullName evidence="1">N-acetylglucosamine kinase</fullName>
    </submittedName>
</protein>
<keyword evidence="1" id="KW-0418">Kinase</keyword>
<gene>
    <name evidence="1" type="ORF">OXU80_07710</name>
</gene>
<name>A0ACD4NTB0_9HYPH</name>
<evidence type="ECO:0000313" key="2">
    <source>
        <dbReference type="Proteomes" id="UP001163223"/>
    </source>
</evidence>
<reference evidence="1" key="1">
    <citation type="submission" date="2022-11" db="EMBL/GenBank/DDBJ databases">
        <title>beta-Carotene-producing bacterium, Jeongeuplla avenae sp. nov., alleviates the salt stress of Arabidopsis seedlings.</title>
        <authorList>
            <person name="Jiang L."/>
            <person name="Lee J."/>
        </authorList>
    </citation>
    <scope>NUCLEOTIDE SEQUENCE</scope>
    <source>
        <strain evidence="1">DY_R2A_6</strain>
    </source>
</reference>
<proteinExistence type="predicted"/>
<keyword evidence="1" id="KW-0808">Transferase</keyword>
<accession>A0ACD4NTB0</accession>
<dbReference type="Proteomes" id="UP001163223">
    <property type="component" value="Chromosome"/>
</dbReference>
<organism evidence="1 2">
    <name type="scientific">Antarcticirhabdus aurantiaca</name>
    <dbReference type="NCBI Taxonomy" id="2606717"/>
    <lineage>
        <taxon>Bacteria</taxon>
        <taxon>Pseudomonadati</taxon>
        <taxon>Pseudomonadota</taxon>
        <taxon>Alphaproteobacteria</taxon>
        <taxon>Hyphomicrobiales</taxon>
        <taxon>Aurantimonadaceae</taxon>
        <taxon>Antarcticirhabdus</taxon>
    </lineage>
</organism>
<keyword evidence="2" id="KW-1185">Reference proteome</keyword>
<dbReference type="EMBL" id="CP113520">
    <property type="protein sequence ID" value="WAJ30083.1"/>
    <property type="molecule type" value="Genomic_DNA"/>
</dbReference>